<keyword evidence="2" id="KW-0812">Transmembrane</keyword>
<keyword evidence="2" id="KW-1133">Transmembrane helix</keyword>
<feature type="transmembrane region" description="Helical" evidence="2">
    <location>
        <begin position="74"/>
        <end position="93"/>
    </location>
</feature>
<gene>
    <name evidence="3" type="ORF">Verru16b_00229</name>
</gene>
<evidence type="ECO:0000313" key="4">
    <source>
        <dbReference type="Proteomes" id="UP000095228"/>
    </source>
</evidence>
<keyword evidence="4" id="KW-1185">Reference proteome</keyword>
<evidence type="ECO:0000256" key="1">
    <source>
        <dbReference type="SAM" id="MobiDB-lite"/>
    </source>
</evidence>
<sequence length="130" mass="14617">MVLQIYTGAAVGTVFFFRRYFAKPMPLEFWDRMVVMGLRAIRFGFIFYGALLALLKFISDGMKEGKDGFLSTALYPTITLLLTFFIWIVWLIAPAWERTVHLRALGHTTGTDPSDGSDDIESAAQDASKP</sequence>
<evidence type="ECO:0000313" key="3">
    <source>
        <dbReference type="EMBL" id="AOS43186.1"/>
    </source>
</evidence>
<dbReference type="KEGG" id="obg:Verru16b_00229"/>
<protein>
    <submittedName>
        <fullName evidence="3">Uncharacterized protein</fullName>
    </submittedName>
</protein>
<proteinExistence type="predicted"/>
<feature type="transmembrane region" description="Helical" evidence="2">
    <location>
        <begin position="6"/>
        <end position="22"/>
    </location>
</feature>
<dbReference type="AlphaFoldDB" id="A0A1I7PHU1"/>
<accession>A0A1I7PHU1</accession>
<dbReference type="Proteomes" id="UP000095228">
    <property type="component" value="Chromosome"/>
</dbReference>
<name>A0A1I7PHU1_9BACT</name>
<organism evidence="3 4">
    <name type="scientific">Lacunisphaera limnophila</name>
    <dbReference type="NCBI Taxonomy" id="1838286"/>
    <lineage>
        <taxon>Bacteria</taxon>
        <taxon>Pseudomonadati</taxon>
        <taxon>Verrucomicrobiota</taxon>
        <taxon>Opitutia</taxon>
        <taxon>Opitutales</taxon>
        <taxon>Opitutaceae</taxon>
        <taxon>Lacunisphaera</taxon>
    </lineage>
</organism>
<feature type="transmembrane region" description="Helical" evidence="2">
    <location>
        <begin position="34"/>
        <end position="54"/>
    </location>
</feature>
<reference evidence="3 4" key="1">
    <citation type="submission" date="2016-06" db="EMBL/GenBank/DDBJ databases">
        <title>Three novel species with peptidoglycan cell walls form the new genus Lacunisphaera gen. nov. in the family Opitutaceae of the verrucomicrobial subdivision 4.</title>
        <authorList>
            <person name="Rast P."/>
            <person name="Gloeckner I."/>
            <person name="Jogler M."/>
            <person name="Boedeker C."/>
            <person name="Jeske O."/>
            <person name="Wiegand S."/>
            <person name="Reinhardt R."/>
            <person name="Schumann P."/>
            <person name="Rohde M."/>
            <person name="Spring S."/>
            <person name="Gloeckner F.O."/>
            <person name="Jogler C."/>
        </authorList>
    </citation>
    <scope>NUCLEOTIDE SEQUENCE [LARGE SCALE GENOMIC DNA]</scope>
    <source>
        <strain evidence="3 4">IG16b</strain>
    </source>
</reference>
<keyword evidence="2" id="KW-0472">Membrane</keyword>
<feature type="region of interest" description="Disordered" evidence="1">
    <location>
        <begin position="109"/>
        <end position="130"/>
    </location>
</feature>
<dbReference type="EMBL" id="CP016094">
    <property type="protein sequence ID" value="AOS43186.1"/>
    <property type="molecule type" value="Genomic_DNA"/>
</dbReference>
<evidence type="ECO:0000256" key="2">
    <source>
        <dbReference type="SAM" id="Phobius"/>
    </source>
</evidence>